<evidence type="ECO:0000313" key="2">
    <source>
        <dbReference type="Proteomes" id="UP000181998"/>
    </source>
</evidence>
<reference evidence="1 2" key="1">
    <citation type="submission" date="2016-10" db="EMBL/GenBank/DDBJ databases">
        <authorList>
            <person name="de Groot N.N."/>
        </authorList>
    </citation>
    <scope>NUCLEOTIDE SEQUENCE [LARGE SCALE GENOMIC DNA]</scope>
    <source>
        <strain evidence="1 2">Nm9</strain>
    </source>
</reference>
<name>A0A1H9BKP1_9PROT</name>
<dbReference type="EMBL" id="FOFX01000009">
    <property type="protein sequence ID" value="SEP89317.1"/>
    <property type="molecule type" value="Genomic_DNA"/>
</dbReference>
<feature type="non-terminal residue" evidence="1">
    <location>
        <position position="38"/>
    </location>
</feature>
<sequence>MEIGVTRHRRFIRWRDKGVWERLLEVLIDEPDYEWLMI</sequence>
<accession>A0A1H9BKP1</accession>
<dbReference type="Proteomes" id="UP000181998">
    <property type="component" value="Unassembled WGS sequence"/>
</dbReference>
<organism evidence="1 2">
    <name type="scientific">Nitrosomonas ureae</name>
    <dbReference type="NCBI Taxonomy" id="44577"/>
    <lineage>
        <taxon>Bacteria</taxon>
        <taxon>Pseudomonadati</taxon>
        <taxon>Pseudomonadota</taxon>
        <taxon>Betaproteobacteria</taxon>
        <taxon>Nitrosomonadales</taxon>
        <taxon>Nitrosomonadaceae</taxon>
        <taxon>Nitrosomonas</taxon>
    </lineage>
</organism>
<proteinExistence type="predicted"/>
<evidence type="ECO:0000313" key="1">
    <source>
        <dbReference type="EMBL" id="SEP89317.1"/>
    </source>
</evidence>
<protein>
    <submittedName>
        <fullName evidence="1">Uncharacterized protein</fullName>
    </submittedName>
</protein>
<gene>
    <name evidence="1" type="ORF">SAMN05421510_10091</name>
</gene>
<dbReference type="AlphaFoldDB" id="A0A1H9BKP1"/>